<dbReference type="Proteomes" id="UP001144612">
    <property type="component" value="Unassembled WGS sequence"/>
</dbReference>
<accession>A0ABT4DD78</accession>
<dbReference type="EMBL" id="JAPQFJ010000023">
    <property type="protein sequence ID" value="MCY6960267.1"/>
    <property type="molecule type" value="Genomic_DNA"/>
</dbReference>
<dbReference type="PANTHER" id="PTHR47893">
    <property type="entry name" value="REGULATORY PROTEIN PCHR"/>
    <property type="match status" value="1"/>
</dbReference>
<evidence type="ECO:0000313" key="1">
    <source>
        <dbReference type="EMBL" id="MCY6960267.1"/>
    </source>
</evidence>
<sequence>MMKQYEYKVNNKASYGCSICHAFNEAYNSNSDNFYYSIPQEAGSGEMNRVCGSRGIQIIDYNLNFREPVEVCGVSRTPHMDMLFCLGDNLNWELPQVEKEFQLLSGESYIGTSSETRKKNIYPAKRDIHLIEIKMPLAEIID</sequence>
<reference evidence="1" key="1">
    <citation type="submission" date="2022-12" db="EMBL/GenBank/DDBJ databases">
        <title>Clostridium sp. nov., isolated from industrial wastewater.</title>
        <authorList>
            <person name="Jiayan W."/>
        </authorList>
    </citation>
    <scope>NUCLEOTIDE SEQUENCE</scope>
    <source>
        <strain evidence="1">ZC22-4</strain>
    </source>
</reference>
<dbReference type="InterPro" id="IPR053142">
    <property type="entry name" value="PchR_regulatory_protein"/>
</dbReference>
<organism evidence="1 2">
    <name type="scientific">Clostridium brassicae</name>
    <dbReference type="NCBI Taxonomy" id="2999072"/>
    <lineage>
        <taxon>Bacteria</taxon>
        <taxon>Bacillati</taxon>
        <taxon>Bacillota</taxon>
        <taxon>Clostridia</taxon>
        <taxon>Eubacteriales</taxon>
        <taxon>Clostridiaceae</taxon>
        <taxon>Clostridium</taxon>
    </lineage>
</organism>
<dbReference type="RefSeq" id="WP_268062699.1">
    <property type="nucleotide sequence ID" value="NZ_JAPQFJ010000023.1"/>
</dbReference>
<dbReference type="PANTHER" id="PTHR47893:SF1">
    <property type="entry name" value="REGULATORY PROTEIN PCHR"/>
    <property type="match status" value="1"/>
</dbReference>
<comment type="caution">
    <text evidence="1">The sequence shown here is derived from an EMBL/GenBank/DDBJ whole genome shotgun (WGS) entry which is preliminary data.</text>
</comment>
<proteinExistence type="predicted"/>
<name>A0ABT4DD78_9CLOT</name>
<keyword evidence="2" id="KW-1185">Reference proteome</keyword>
<protein>
    <submittedName>
        <fullName evidence="1">Uncharacterized protein</fullName>
    </submittedName>
</protein>
<evidence type="ECO:0000313" key="2">
    <source>
        <dbReference type="Proteomes" id="UP001144612"/>
    </source>
</evidence>
<gene>
    <name evidence="1" type="ORF">OW729_16740</name>
</gene>